<organism evidence="10 11">
    <name type="scientific">Biomphalaria pfeifferi</name>
    <name type="common">Bloodfluke planorb</name>
    <name type="synonym">Freshwater snail</name>
    <dbReference type="NCBI Taxonomy" id="112525"/>
    <lineage>
        <taxon>Eukaryota</taxon>
        <taxon>Metazoa</taxon>
        <taxon>Spiralia</taxon>
        <taxon>Lophotrochozoa</taxon>
        <taxon>Mollusca</taxon>
        <taxon>Gastropoda</taxon>
        <taxon>Heterobranchia</taxon>
        <taxon>Euthyneura</taxon>
        <taxon>Panpulmonata</taxon>
        <taxon>Hygrophila</taxon>
        <taxon>Lymnaeoidea</taxon>
        <taxon>Planorbidae</taxon>
        <taxon>Biomphalaria</taxon>
    </lineage>
</organism>
<feature type="domain" description="Fucolectin tachylectin-4 pentraxin-1" evidence="9">
    <location>
        <begin position="181"/>
        <end position="317"/>
    </location>
</feature>
<comment type="function">
    <text evidence="1">Acts as a defensive agent. Recognizes blood group fucosylated oligosaccharides including A, B, H and Lewis B-type antigens. Does not recognize Lewis A antigen and has low affinity for monovalent haptens.</text>
</comment>
<keyword evidence="4" id="KW-0479">Metal-binding</keyword>
<reference evidence="10" key="1">
    <citation type="journal article" date="2023" name="PLoS Negl. Trop. Dis.">
        <title>A genome sequence for Biomphalaria pfeifferi, the major vector snail for the human-infecting parasite Schistosoma mansoni.</title>
        <authorList>
            <person name="Bu L."/>
            <person name="Lu L."/>
            <person name="Laidemitt M.R."/>
            <person name="Zhang S.M."/>
            <person name="Mutuku M."/>
            <person name="Mkoji G."/>
            <person name="Steinauer M."/>
            <person name="Loker E.S."/>
        </authorList>
    </citation>
    <scope>NUCLEOTIDE SEQUENCE</scope>
    <source>
        <strain evidence="10">KasaAsao</strain>
    </source>
</reference>
<dbReference type="GO" id="GO:0001868">
    <property type="term" value="P:regulation of complement activation, lectin pathway"/>
    <property type="evidence" value="ECO:0007669"/>
    <property type="project" value="UniProtKB-ARBA"/>
</dbReference>
<proteinExistence type="inferred from homology"/>
<evidence type="ECO:0000256" key="6">
    <source>
        <dbReference type="ARBA" id="ARBA00022837"/>
    </source>
</evidence>
<comment type="subunit">
    <text evidence="3">Homotrimer.</text>
</comment>
<evidence type="ECO:0000313" key="10">
    <source>
        <dbReference type="EMBL" id="KAK0065081.1"/>
    </source>
</evidence>
<comment type="similarity">
    <text evidence="2">Belongs to the fucolectin family.</text>
</comment>
<dbReference type="Proteomes" id="UP001233172">
    <property type="component" value="Unassembled WGS sequence"/>
</dbReference>
<dbReference type="SUPFAM" id="SSF57184">
    <property type="entry name" value="Growth factor receptor domain"/>
    <property type="match status" value="1"/>
</dbReference>
<feature type="signal peptide" evidence="8">
    <location>
        <begin position="1"/>
        <end position="22"/>
    </location>
</feature>
<keyword evidence="5" id="KW-0430">Lectin</keyword>
<evidence type="ECO:0000259" key="9">
    <source>
        <dbReference type="SMART" id="SM00607"/>
    </source>
</evidence>
<name>A0AAD8C235_BIOPF</name>
<keyword evidence="8" id="KW-0732">Signal</keyword>
<dbReference type="GO" id="GO:0042806">
    <property type="term" value="F:fucose binding"/>
    <property type="evidence" value="ECO:0007669"/>
    <property type="project" value="UniProtKB-ARBA"/>
</dbReference>
<sequence>MDLHRNSPAFIMCLLCFQVAISQDIWFGPNKEFQCHCDSGCTSDGTCPNSGKCSRGWFGLKCQHQDLTVLENTILSTNNNILTDRNDSTCLSQPVTVTFNRTYVFTWLRVTLKEPAFLPGLTVQFSKTTSTTTKLECLNQKYFLIDTSTFDIQCDLSEAIQTVSITGSGKTSLCSLYINGGRNVALKQKTWQTSNYGTFDASKAVDGNTNSDFNVGSCTHTNVGDAIPMWTVTFSISEITRYVLYNRNNNMERLAGFVLVGENSGSQKFNYTDPSTHGLDVYIVVDSAKNNLTQVKISTKQFLTLCEVQIYGECPAGTYTSPDLQCTNCPVKCANICHQDSGLCYDCNGYSDPPNCIIGCTTGKYGINCTQACPSNCYNNDCNSVTGLCLKCQSGFKGDSCDKVKGVVLIVKIIVATISMENAMGDVLLDTHLPNAHKFATQRHMDEAVPKHVPGTARIRNVTQSVESVICVFQALWVTSAIKFAMKKHMGKTVPKSAPETVLISNVIQSMGSVISVLLVLQETFVIKHVVKTSGDLIVSSTVETIVLTCLVIDRLGNVTTDVMDPWILLIALWNVKLDIGDITVLMNVTLGAKTRHAIKLLDFASSSVTAIQISPVLLIVQAAIMVPIVLSNVPPPVKISYVMGLATVSHAYQHIPVSTVRMV</sequence>
<feature type="chain" id="PRO_5042177253" evidence="8">
    <location>
        <begin position="23"/>
        <end position="664"/>
    </location>
</feature>
<dbReference type="PANTHER" id="PTHR45713">
    <property type="entry name" value="FTP DOMAIN-CONTAINING PROTEIN"/>
    <property type="match status" value="1"/>
</dbReference>
<keyword evidence="11" id="KW-1185">Reference proteome</keyword>
<keyword evidence="6" id="KW-0106">Calcium</keyword>
<dbReference type="AlphaFoldDB" id="A0AAD8C235"/>
<evidence type="ECO:0000256" key="4">
    <source>
        <dbReference type="ARBA" id="ARBA00022723"/>
    </source>
</evidence>
<keyword evidence="7" id="KW-1015">Disulfide bond</keyword>
<dbReference type="InterPro" id="IPR008979">
    <property type="entry name" value="Galactose-bd-like_sf"/>
</dbReference>
<evidence type="ECO:0000256" key="5">
    <source>
        <dbReference type="ARBA" id="ARBA00022734"/>
    </source>
</evidence>
<accession>A0AAD8C235</accession>
<evidence type="ECO:0000313" key="11">
    <source>
        <dbReference type="Proteomes" id="UP001233172"/>
    </source>
</evidence>
<evidence type="ECO:0000256" key="2">
    <source>
        <dbReference type="ARBA" id="ARBA00010147"/>
    </source>
</evidence>
<dbReference type="SMART" id="SM00607">
    <property type="entry name" value="FTP"/>
    <property type="match status" value="1"/>
</dbReference>
<dbReference type="InterPro" id="IPR006585">
    <property type="entry name" value="FTP1"/>
</dbReference>
<comment type="caution">
    <text evidence="10">The sequence shown here is derived from an EMBL/GenBank/DDBJ whole genome shotgun (WGS) entry which is preliminary data.</text>
</comment>
<evidence type="ECO:0000256" key="3">
    <source>
        <dbReference type="ARBA" id="ARBA00011233"/>
    </source>
</evidence>
<dbReference type="PANTHER" id="PTHR45713:SF6">
    <property type="entry name" value="F5_8 TYPE C DOMAIN-CONTAINING PROTEIN"/>
    <property type="match status" value="1"/>
</dbReference>
<dbReference type="EMBL" id="JASAOG010000015">
    <property type="protein sequence ID" value="KAK0065081.1"/>
    <property type="molecule type" value="Genomic_DNA"/>
</dbReference>
<dbReference type="InterPro" id="IPR051941">
    <property type="entry name" value="BG_Antigen-Binding_Lectin"/>
</dbReference>
<dbReference type="GO" id="GO:0010185">
    <property type="term" value="P:regulation of cellular defense response"/>
    <property type="evidence" value="ECO:0007669"/>
    <property type="project" value="UniProtKB-ARBA"/>
</dbReference>
<dbReference type="SUPFAM" id="SSF49785">
    <property type="entry name" value="Galactose-binding domain-like"/>
    <property type="match status" value="1"/>
</dbReference>
<evidence type="ECO:0000256" key="1">
    <source>
        <dbReference type="ARBA" id="ARBA00002219"/>
    </source>
</evidence>
<protein>
    <submittedName>
        <fullName evidence="10">Multiple epidermal growth factor-like domains protein 11</fullName>
    </submittedName>
</protein>
<evidence type="ECO:0000256" key="7">
    <source>
        <dbReference type="ARBA" id="ARBA00023157"/>
    </source>
</evidence>
<evidence type="ECO:0000256" key="8">
    <source>
        <dbReference type="SAM" id="SignalP"/>
    </source>
</evidence>
<dbReference type="GO" id="GO:0046872">
    <property type="term" value="F:metal ion binding"/>
    <property type="evidence" value="ECO:0007669"/>
    <property type="project" value="UniProtKB-KW"/>
</dbReference>
<dbReference type="InterPro" id="IPR009030">
    <property type="entry name" value="Growth_fac_rcpt_cys_sf"/>
</dbReference>
<dbReference type="Gene3D" id="2.60.120.260">
    <property type="entry name" value="Galactose-binding domain-like"/>
    <property type="match status" value="1"/>
</dbReference>
<gene>
    <name evidence="10" type="ORF">Bpfe_005639</name>
</gene>
<reference evidence="10" key="2">
    <citation type="submission" date="2023-04" db="EMBL/GenBank/DDBJ databases">
        <authorList>
            <person name="Bu L."/>
            <person name="Lu L."/>
            <person name="Laidemitt M.R."/>
            <person name="Zhang S.M."/>
            <person name="Mutuku M."/>
            <person name="Mkoji G."/>
            <person name="Steinauer M."/>
            <person name="Loker E.S."/>
        </authorList>
    </citation>
    <scope>NUCLEOTIDE SEQUENCE</scope>
    <source>
        <strain evidence="10">KasaAsao</strain>
        <tissue evidence="10">Whole Snail</tissue>
    </source>
</reference>